<organism evidence="7 8">
    <name type="scientific">Oedothorax gibbosus</name>
    <dbReference type="NCBI Taxonomy" id="931172"/>
    <lineage>
        <taxon>Eukaryota</taxon>
        <taxon>Metazoa</taxon>
        <taxon>Ecdysozoa</taxon>
        <taxon>Arthropoda</taxon>
        <taxon>Chelicerata</taxon>
        <taxon>Arachnida</taxon>
        <taxon>Araneae</taxon>
        <taxon>Araneomorphae</taxon>
        <taxon>Entelegynae</taxon>
        <taxon>Araneoidea</taxon>
        <taxon>Linyphiidae</taxon>
        <taxon>Erigoninae</taxon>
        <taxon>Oedothorax</taxon>
    </lineage>
</organism>
<name>A0AAV6UBR2_9ARAC</name>
<evidence type="ECO:0000259" key="6">
    <source>
        <dbReference type="PROSITE" id="PS51162"/>
    </source>
</evidence>
<dbReference type="Pfam" id="PF00086">
    <property type="entry name" value="Thyroglobulin_1"/>
    <property type="match status" value="2"/>
</dbReference>
<dbReference type="Proteomes" id="UP000827092">
    <property type="component" value="Unassembled WGS sequence"/>
</dbReference>
<dbReference type="GO" id="GO:0035592">
    <property type="term" value="P:establishment of protein localization to extracellular region"/>
    <property type="evidence" value="ECO:0007669"/>
    <property type="project" value="TreeGrafter"/>
</dbReference>
<keyword evidence="2" id="KW-0964">Secreted</keyword>
<keyword evidence="4" id="KW-1015">Disulfide bond</keyword>
<dbReference type="InterPro" id="IPR051950">
    <property type="entry name" value="Dev_reg/Prot_inhib"/>
</dbReference>
<evidence type="ECO:0000256" key="3">
    <source>
        <dbReference type="ARBA" id="ARBA00022737"/>
    </source>
</evidence>
<evidence type="ECO:0000256" key="4">
    <source>
        <dbReference type="ARBA" id="ARBA00023157"/>
    </source>
</evidence>
<dbReference type="PROSITE" id="PS00484">
    <property type="entry name" value="THYROGLOBULIN_1_1"/>
    <property type="match status" value="1"/>
</dbReference>
<protein>
    <recommendedName>
        <fullName evidence="6">Thyroglobulin type-1 domain-containing protein</fullName>
    </recommendedName>
</protein>
<evidence type="ECO:0000313" key="8">
    <source>
        <dbReference type="Proteomes" id="UP000827092"/>
    </source>
</evidence>
<dbReference type="InterPro" id="IPR000716">
    <property type="entry name" value="Thyroglobulin_1"/>
</dbReference>
<evidence type="ECO:0000256" key="5">
    <source>
        <dbReference type="PROSITE-ProRule" id="PRU00500"/>
    </source>
</evidence>
<gene>
    <name evidence="7" type="ORF">JTE90_010951</name>
</gene>
<evidence type="ECO:0000256" key="1">
    <source>
        <dbReference type="ARBA" id="ARBA00004613"/>
    </source>
</evidence>
<feature type="domain" description="Thyroglobulin type-1" evidence="6">
    <location>
        <begin position="38"/>
        <end position="92"/>
    </location>
</feature>
<dbReference type="SUPFAM" id="SSF57610">
    <property type="entry name" value="Thyroglobulin type-1 domain"/>
    <property type="match status" value="2"/>
</dbReference>
<comment type="caution">
    <text evidence="7">The sequence shown here is derived from an EMBL/GenBank/DDBJ whole genome shotgun (WGS) entry which is preliminary data.</text>
</comment>
<comment type="caution">
    <text evidence="5">Lacks conserved residue(s) required for the propagation of feature annotation.</text>
</comment>
<dbReference type="PANTHER" id="PTHR12352">
    <property type="entry name" value="SECRETED MODULAR CALCIUM-BINDING PROTEIN"/>
    <property type="match status" value="1"/>
</dbReference>
<comment type="subcellular location">
    <subcellularLocation>
        <location evidence="1">Secreted</location>
    </subcellularLocation>
</comment>
<dbReference type="Gene3D" id="4.10.800.10">
    <property type="entry name" value="Thyroglobulin type-1"/>
    <property type="match status" value="2"/>
</dbReference>
<evidence type="ECO:0000256" key="2">
    <source>
        <dbReference type="ARBA" id="ARBA00022525"/>
    </source>
</evidence>
<keyword evidence="3" id="KW-0677">Repeat</keyword>
<dbReference type="CDD" id="cd00191">
    <property type="entry name" value="TY"/>
    <property type="match status" value="1"/>
</dbReference>
<dbReference type="SMART" id="SM00211">
    <property type="entry name" value="TY"/>
    <property type="match status" value="2"/>
</dbReference>
<dbReference type="PROSITE" id="PS51162">
    <property type="entry name" value="THYROGLOBULIN_1_2"/>
    <property type="match status" value="2"/>
</dbReference>
<proteinExistence type="predicted"/>
<dbReference type="AlphaFoldDB" id="A0AAV6UBR2"/>
<dbReference type="PANTHER" id="PTHR12352:SF25">
    <property type="entry name" value="SPARC_OSTEONECTIN, CWCV AND KAZAL LIKE DOMAINS PROTEOGLYCAN 1"/>
    <property type="match status" value="1"/>
</dbReference>
<keyword evidence="8" id="KW-1185">Reference proteome</keyword>
<dbReference type="GO" id="GO:0005615">
    <property type="term" value="C:extracellular space"/>
    <property type="evidence" value="ECO:0007669"/>
    <property type="project" value="TreeGrafter"/>
</dbReference>
<sequence>MRNSKSTKTEATVINMLRIVGIIAFCLLAGAFAEDRPKSECEEDRARRLNATVTDTPVHLVPECEENGDYAAKQCFTNIDWCVCYRRNGENIGPPSKNIKACDCVRARDDARTNGDTYKPTCRKDGYYAGLQCDADECWCVDLNGVVTTEPQIGKPKCD</sequence>
<accession>A0AAV6UBR2</accession>
<feature type="domain" description="Thyroglobulin type-1" evidence="6">
    <location>
        <begin position="101"/>
        <end position="158"/>
    </location>
</feature>
<dbReference type="InterPro" id="IPR036857">
    <property type="entry name" value="Thyroglobulin_1_sf"/>
</dbReference>
<evidence type="ECO:0000313" key="7">
    <source>
        <dbReference type="EMBL" id="KAG8181179.1"/>
    </source>
</evidence>
<dbReference type="EMBL" id="JAFNEN010000529">
    <property type="protein sequence ID" value="KAG8181179.1"/>
    <property type="molecule type" value="Genomic_DNA"/>
</dbReference>
<reference evidence="7 8" key="1">
    <citation type="journal article" date="2022" name="Nat. Ecol. Evol.">
        <title>A masculinizing supergene underlies an exaggerated male reproductive morph in a spider.</title>
        <authorList>
            <person name="Hendrickx F."/>
            <person name="De Corte Z."/>
            <person name="Sonet G."/>
            <person name="Van Belleghem S.M."/>
            <person name="Kostlbacher S."/>
            <person name="Vangestel C."/>
        </authorList>
    </citation>
    <scope>NUCLEOTIDE SEQUENCE [LARGE SCALE GENOMIC DNA]</scope>
    <source>
        <strain evidence="7">W744_W776</strain>
    </source>
</reference>